<dbReference type="EMBL" id="RXOE01000005">
    <property type="protein sequence ID" value="RTQ32802.1"/>
    <property type="molecule type" value="Genomic_DNA"/>
</dbReference>
<dbReference type="Gene3D" id="3.40.190.10">
    <property type="entry name" value="Periplasmic binding protein-like II"/>
    <property type="match status" value="1"/>
</dbReference>
<dbReference type="PIRSF" id="PIRSF017082">
    <property type="entry name" value="YflP"/>
    <property type="match status" value="1"/>
</dbReference>
<dbReference type="InterPro" id="IPR042100">
    <property type="entry name" value="Bug_dom1"/>
</dbReference>
<sequence>MPYFYLVGRITNIRAKSSPKEMKMLKPALQCILWTLALAALPAAAQYPQRPIRLVVPYAPGGGTDNIARLLAEKLGTRLGQPVIVDNKGGANGTIGADAVAKSQPDGYSLLLAGLGPLAVNQSLFQKMPYEPVKAFAPIAKVSSAALVLVTGPELSNEGLKDLVASAKSKPGQINMANAGEGSPQHICAGLFARSAGIALNHIPYKGAAPAITDLLGGSVQALCDNVGTVRPFIQSGKVKALAVSTRQRAEALPNVPTFEEQGFAGIDFSLWFMLVAPAGTPADVVSRLNTEVNAVLKQPDMVQRLRESGSEPTGGSVASATQFLAHENQSWPELVRAIGLRKQ</sequence>
<name>A0A3S0IYP7_9BURK</name>
<keyword evidence="3" id="KW-1185">Reference proteome</keyword>
<dbReference type="Pfam" id="PF03401">
    <property type="entry name" value="TctC"/>
    <property type="match status" value="1"/>
</dbReference>
<organism evidence="2 3">
    <name type="scientific">Variovorax gossypii</name>
    <dbReference type="NCBI Taxonomy" id="1679495"/>
    <lineage>
        <taxon>Bacteria</taxon>
        <taxon>Pseudomonadati</taxon>
        <taxon>Pseudomonadota</taxon>
        <taxon>Betaproteobacteria</taxon>
        <taxon>Burkholderiales</taxon>
        <taxon>Comamonadaceae</taxon>
        <taxon>Variovorax</taxon>
    </lineage>
</organism>
<evidence type="ECO:0000313" key="3">
    <source>
        <dbReference type="Proteomes" id="UP000267418"/>
    </source>
</evidence>
<dbReference type="OrthoDB" id="8847979at2"/>
<comment type="caution">
    <text evidence="2">The sequence shown here is derived from an EMBL/GenBank/DDBJ whole genome shotgun (WGS) entry which is preliminary data.</text>
</comment>
<dbReference type="AlphaFoldDB" id="A0A3S0IYP7"/>
<protein>
    <submittedName>
        <fullName evidence="2">Tripartite tricarboxylate transporter substrate binding protein</fullName>
    </submittedName>
</protein>
<evidence type="ECO:0000256" key="1">
    <source>
        <dbReference type="ARBA" id="ARBA00006987"/>
    </source>
</evidence>
<proteinExistence type="inferred from homology"/>
<reference evidence="2 3" key="1">
    <citation type="submission" date="2018-12" db="EMBL/GenBank/DDBJ databases">
        <title>The genome of Variovorax gossypii DSM 100435.</title>
        <authorList>
            <person name="Gao J."/>
            <person name="Sun J."/>
        </authorList>
    </citation>
    <scope>NUCLEOTIDE SEQUENCE [LARGE SCALE GENOMIC DNA]</scope>
    <source>
        <strain evidence="2 3">DSM 100435</strain>
    </source>
</reference>
<gene>
    <name evidence="2" type="ORF">EJP69_18965</name>
</gene>
<accession>A0A3S0IYP7</accession>
<dbReference type="Gene3D" id="3.40.190.150">
    <property type="entry name" value="Bordetella uptake gene, domain 1"/>
    <property type="match status" value="1"/>
</dbReference>
<comment type="similarity">
    <text evidence="1">Belongs to the UPF0065 (bug) family.</text>
</comment>
<dbReference type="PANTHER" id="PTHR42928">
    <property type="entry name" value="TRICARBOXYLATE-BINDING PROTEIN"/>
    <property type="match status" value="1"/>
</dbReference>
<dbReference type="InterPro" id="IPR005064">
    <property type="entry name" value="BUG"/>
</dbReference>
<dbReference type="CDD" id="cd13578">
    <property type="entry name" value="PBP2_Bug27"/>
    <property type="match status" value="1"/>
</dbReference>
<dbReference type="Proteomes" id="UP000267418">
    <property type="component" value="Unassembled WGS sequence"/>
</dbReference>
<evidence type="ECO:0000313" key="2">
    <source>
        <dbReference type="EMBL" id="RTQ32802.1"/>
    </source>
</evidence>
<dbReference type="SUPFAM" id="SSF53850">
    <property type="entry name" value="Periplasmic binding protein-like II"/>
    <property type="match status" value="1"/>
</dbReference>
<dbReference type="PANTHER" id="PTHR42928:SF5">
    <property type="entry name" value="BLR1237 PROTEIN"/>
    <property type="match status" value="1"/>
</dbReference>